<dbReference type="PROSITE" id="PS50850">
    <property type="entry name" value="MFS"/>
    <property type="match status" value="1"/>
</dbReference>
<feature type="transmembrane region" description="Helical" evidence="5">
    <location>
        <begin position="415"/>
        <end position="437"/>
    </location>
</feature>
<feature type="transmembrane region" description="Helical" evidence="5">
    <location>
        <begin position="449"/>
        <end position="468"/>
    </location>
</feature>
<dbReference type="EMBL" id="MU839013">
    <property type="protein sequence ID" value="KAK1765891.1"/>
    <property type="molecule type" value="Genomic_DNA"/>
</dbReference>
<keyword evidence="8" id="KW-1185">Reference proteome</keyword>
<proteinExistence type="predicted"/>
<evidence type="ECO:0000256" key="1">
    <source>
        <dbReference type="ARBA" id="ARBA00004141"/>
    </source>
</evidence>
<accession>A0AAJ0C1C1</accession>
<dbReference type="PANTHER" id="PTHR23502">
    <property type="entry name" value="MAJOR FACILITATOR SUPERFAMILY"/>
    <property type="match status" value="1"/>
</dbReference>
<dbReference type="Proteomes" id="UP001244011">
    <property type="component" value="Unassembled WGS sequence"/>
</dbReference>
<feature type="transmembrane region" description="Helical" evidence="5">
    <location>
        <begin position="115"/>
        <end position="137"/>
    </location>
</feature>
<reference evidence="7" key="1">
    <citation type="submission" date="2023-06" db="EMBL/GenBank/DDBJ databases">
        <title>Genome-scale phylogeny and comparative genomics of the fungal order Sordariales.</title>
        <authorList>
            <consortium name="Lawrence Berkeley National Laboratory"/>
            <person name="Hensen N."/>
            <person name="Bonometti L."/>
            <person name="Westerberg I."/>
            <person name="Brannstrom I.O."/>
            <person name="Guillou S."/>
            <person name="Cros-Aarteil S."/>
            <person name="Calhoun S."/>
            <person name="Haridas S."/>
            <person name="Kuo A."/>
            <person name="Mondo S."/>
            <person name="Pangilinan J."/>
            <person name="Riley R."/>
            <person name="Labutti K."/>
            <person name="Andreopoulos B."/>
            <person name="Lipzen A."/>
            <person name="Chen C."/>
            <person name="Yanf M."/>
            <person name="Daum C."/>
            <person name="Ng V."/>
            <person name="Clum A."/>
            <person name="Steindorff A."/>
            <person name="Ohm R."/>
            <person name="Martin F."/>
            <person name="Silar P."/>
            <person name="Natvig D."/>
            <person name="Lalanne C."/>
            <person name="Gautier V."/>
            <person name="Ament-Velasquez S.L."/>
            <person name="Kruys A."/>
            <person name="Hutchinson M.I."/>
            <person name="Powell A.J."/>
            <person name="Barry K."/>
            <person name="Miller A.N."/>
            <person name="Grigoriev I.V."/>
            <person name="Debuchy R."/>
            <person name="Gladieux P."/>
            <person name="Thoren M.H."/>
            <person name="Johannesson H."/>
        </authorList>
    </citation>
    <scope>NUCLEOTIDE SEQUENCE</scope>
    <source>
        <strain evidence="7">8032-3</strain>
    </source>
</reference>
<evidence type="ECO:0000256" key="2">
    <source>
        <dbReference type="ARBA" id="ARBA00022692"/>
    </source>
</evidence>
<evidence type="ECO:0000259" key="6">
    <source>
        <dbReference type="PROSITE" id="PS50850"/>
    </source>
</evidence>
<dbReference type="GO" id="GO:0022857">
    <property type="term" value="F:transmembrane transporter activity"/>
    <property type="evidence" value="ECO:0007669"/>
    <property type="project" value="InterPro"/>
</dbReference>
<feature type="transmembrane region" description="Helical" evidence="5">
    <location>
        <begin position="87"/>
        <end position="103"/>
    </location>
</feature>
<dbReference type="RefSeq" id="XP_060282104.1">
    <property type="nucleotide sequence ID" value="XM_060425525.1"/>
</dbReference>
<name>A0AAJ0C1C1_9PEZI</name>
<keyword evidence="3 5" id="KW-1133">Transmembrane helix</keyword>
<dbReference type="Pfam" id="PF07690">
    <property type="entry name" value="MFS_1"/>
    <property type="match status" value="1"/>
</dbReference>
<gene>
    <name evidence="7" type="ORF">QBC33DRAFT_494435</name>
</gene>
<dbReference type="GO" id="GO:0005886">
    <property type="term" value="C:plasma membrane"/>
    <property type="evidence" value="ECO:0007669"/>
    <property type="project" value="TreeGrafter"/>
</dbReference>
<keyword evidence="2 5" id="KW-0812">Transmembrane</keyword>
<dbReference type="AlphaFoldDB" id="A0AAJ0C1C1"/>
<protein>
    <submittedName>
        <fullName evidence="7">Mfs transporter</fullName>
    </submittedName>
</protein>
<evidence type="ECO:0000256" key="5">
    <source>
        <dbReference type="SAM" id="Phobius"/>
    </source>
</evidence>
<dbReference type="InterPro" id="IPR036259">
    <property type="entry name" value="MFS_trans_sf"/>
</dbReference>
<keyword evidence="4 5" id="KW-0472">Membrane</keyword>
<comment type="caution">
    <text evidence="7">The sequence shown here is derived from an EMBL/GenBank/DDBJ whole genome shotgun (WGS) entry which is preliminary data.</text>
</comment>
<evidence type="ECO:0000313" key="7">
    <source>
        <dbReference type="EMBL" id="KAK1765891.1"/>
    </source>
</evidence>
<dbReference type="Gene3D" id="1.20.1250.20">
    <property type="entry name" value="MFS general substrate transporter like domains"/>
    <property type="match status" value="1"/>
</dbReference>
<sequence>MTQQSEGDALSNEHREFLLQRHGTVDLDPIPAMDDADPLNWPKRKKLVNLMLVSFHAMMATFTAAAIQSAFVDIALDLGITVQKATYLTSLVIAVLGGAPLFWRPISHVYGRRPVFLLSLICSLVCNIGCAASHSYATACLCRALTAFFISPAASIGSGVVSETFFKKERARYMGIWATMVTLGVPVAPFIFGFVALRVGYRWIYWTLAITNGVQFVLYFFLGPESRYVPGGQRNDSNKTSFLSRLLYFRRIDPTPLKLVDFIQPLFFVTRPCAAVPAAAYSMIFLWGSVMIAIEIPQLFPEKFGFNTQQVGLQNIGLIIGTVLGEQVGGRLSDKWMWQRRRLGKSPEPEYRLWLSYVGHALTICGVVVFLVQTERAGEHWNVTPIVGAAIAAAGNQIVTTVMITYAVDCYPAESAGVGVFITFVRQIWGFIGPFWFPQMLEHVGLARSAGIPTGILVGTAVIPTMLLQWRGRRWRT</sequence>
<evidence type="ECO:0000256" key="4">
    <source>
        <dbReference type="ARBA" id="ARBA00023136"/>
    </source>
</evidence>
<feature type="transmembrane region" description="Helical" evidence="5">
    <location>
        <begin position="353"/>
        <end position="374"/>
    </location>
</feature>
<dbReference type="InterPro" id="IPR011701">
    <property type="entry name" value="MFS"/>
</dbReference>
<dbReference type="SUPFAM" id="SSF103473">
    <property type="entry name" value="MFS general substrate transporter"/>
    <property type="match status" value="1"/>
</dbReference>
<organism evidence="7 8">
    <name type="scientific">Phialemonium atrogriseum</name>
    <dbReference type="NCBI Taxonomy" id="1093897"/>
    <lineage>
        <taxon>Eukaryota</taxon>
        <taxon>Fungi</taxon>
        <taxon>Dikarya</taxon>
        <taxon>Ascomycota</taxon>
        <taxon>Pezizomycotina</taxon>
        <taxon>Sordariomycetes</taxon>
        <taxon>Sordariomycetidae</taxon>
        <taxon>Cephalothecales</taxon>
        <taxon>Cephalothecaceae</taxon>
        <taxon>Phialemonium</taxon>
    </lineage>
</organism>
<feature type="transmembrane region" description="Helical" evidence="5">
    <location>
        <begin position="173"/>
        <end position="197"/>
    </location>
</feature>
<comment type="subcellular location">
    <subcellularLocation>
        <location evidence="1">Membrane</location>
        <topology evidence="1">Multi-pass membrane protein</topology>
    </subcellularLocation>
</comment>
<feature type="domain" description="Major facilitator superfamily (MFS) profile" evidence="6">
    <location>
        <begin position="49"/>
        <end position="473"/>
    </location>
</feature>
<feature type="transmembrane region" description="Helical" evidence="5">
    <location>
        <begin position="278"/>
        <end position="300"/>
    </location>
</feature>
<feature type="transmembrane region" description="Helical" evidence="5">
    <location>
        <begin position="312"/>
        <end position="332"/>
    </location>
</feature>
<feature type="transmembrane region" description="Helical" evidence="5">
    <location>
        <begin position="386"/>
        <end position="408"/>
    </location>
</feature>
<dbReference type="GeneID" id="85308712"/>
<feature type="transmembrane region" description="Helical" evidence="5">
    <location>
        <begin position="203"/>
        <end position="222"/>
    </location>
</feature>
<feature type="transmembrane region" description="Helical" evidence="5">
    <location>
        <begin position="143"/>
        <end position="161"/>
    </location>
</feature>
<dbReference type="PANTHER" id="PTHR23502:SF2">
    <property type="entry name" value="TRANSPORTER, PUTATIVE (AFU_ORTHOLOGUE AFUA_2G08910)-RELATED"/>
    <property type="match status" value="1"/>
</dbReference>
<evidence type="ECO:0000313" key="8">
    <source>
        <dbReference type="Proteomes" id="UP001244011"/>
    </source>
</evidence>
<feature type="transmembrane region" description="Helical" evidence="5">
    <location>
        <begin position="47"/>
        <end position="67"/>
    </location>
</feature>
<dbReference type="FunFam" id="1.20.1250.20:FF:000318">
    <property type="entry name" value="MFS multidrug transporter, putative"/>
    <property type="match status" value="1"/>
</dbReference>
<evidence type="ECO:0000256" key="3">
    <source>
        <dbReference type="ARBA" id="ARBA00022989"/>
    </source>
</evidence>
<dbReference type="InterPro" id="IPR020846">
    <property type="entry name" value="MFS_dom"/>
</dbReference>